<dbReference type="Proteomes" id="UP000464086">
    <property type="component" value="Chromosome"/>
</dbReference>
<dbReference type="eggNOG" id="ENOG5032VX4">
    <property type="taxonomic scope" value="Bacteria"/>
</dbReference>
<dbReference type="Proteomes" id="UP000028534">
    <property type="component" value="Unassembled WGS sequence"/>
</dbReference>
<reference evidence="1 3" key="1">
    <citation type="submission" date="2014-03" db="EMBL/GenBank/DDBJ databases">
        <title>Genome sequence of Sphingobium yanoikuyae B1.</title>
        <authorList>
            <person name="Gan H.M."/>
            <person name="Gan H.Y."/>
            <person name="Savka M.A."/>
        </authorList>
    </citation>
    <scope>NUCLEOTIDE SEQUENCE [LARGE SCALE GENOMIC DNA]</scope>
    <source>
        <strain evidence="1 3">B1</strain>
    </source>
</reference>
<accession>A0A084EIX0</accession>
<proteinExistence type="predicted"/>
<gene>
    <name evidence="1" type="ORF">CP98_03087</name>
    <name evidence="2" type="ORF">GS397_07940</name>
</gene>
<sequence length="128" mass="14478">MRDRDELERFEKLMGQLRGLHDEISLLARKSANDGVNAFKLKLINKVLTAANTVLGPSHRPFDDFDQFDADDVPSTSDVTMVLAQYLEEAERYRANFVTEIYDNKWVYVIGGGMTDIPAGAPKKVTRK</sequence>
<organism evidence="1 3">
    <name type="scientific">Sphingobium yanoikuyae</name>
    <name type="common">Sphingomonas yanoikuyae</name>
    <dbReference type="NCBI Taxonomy" id="13690"/>
    <lineage>
        <taxon>Bacteria</taxon>
        <taxon>Pseudomonadati</taxon>
        <taxon>Pseudomonadota</taxon>
        <taxon>Alphaproteobacteria</taxon>
        <taxon>Sphingomonadales</taxon>
        <taxon>Sphingomonadaceae</taxon>
        <taxon>Sphingobium</taxon>
    </lineage>
</organism>
<dbReference type="RefSeq" id="WP_037520639.1">
    <property type="nucleotide sequence ID" value="NZ_CP047218.1"/>
</dbReference>
<evidence type="ECO:0000313" key="3">
    <source>
        <dbReference type="Proteomes" id="UP000028534"/>
    </source>
</evidence>
<evidence type="ECO:0000313" key="2">
    <source>
        <dbReference type="EMBL" id="QHD66988.1"/>
    </source>
</evidence>
<evidence type="ECO:0000313" key="1">
    <source>
        <dbReference type="EMBL" id="KEZ17912.1"/>
    </source>
</evidence>
<dbReference type="PATRIC" id="fig|13690.10.peg.3166"/>
<dbReference type="EMBL" id="CP047218">
    <property type="protein sequence ID" value="QHD66988.1"/>
    <property type="molecule type" value="Genomic_DNA"/>
</dbReference>
<dbReference type="AlphaFoldDB" id="A0A084EIX0"/>
<evidence type="ECO:0000313" key="4">
    <source>
        <dbReference type="Proteomes" id="UP000464086"/>
    </source>
</evidence>
<name>A0A084EIX0_SPHYA</name>
<reference evidence="2 4" key="2">
    <citation type="submission" date="2019-12" db="EMBL/GenBank/DDBJ databases">
        <title>Functional and genomic insights into the Sphingobium yanoikuyae YC-JY1, a bacterium efficiently degrading bisphenol A.</title>
        <authorList>
            <person name="Jia Y."/>
            <person name="Li X."/>
            <person name="Wang J."/>
            <person name="Eltoukhy A."/>
            <person name="Lamraoui I."/>
            <person name="Yan Y."/>
        </authorList>
    </citation>
    <scope>NUCLEOTIDE SEQUENCE [LARGE SCALE GENOMIC DNA]</scope>
    <source>
        <strain evidence="2 4">YC-JY1</strain>
    </source>
</reference>
<protein>
    <submittedName>
        <fullName evidence="1">Uncharacterized protein</fullName>
    </submittedName>
</protein>
<dbReference type="EMBL" id="JGVR01000019">
    <property type="protein sequence ID" value="KEZ17912.1"/>
    <property type="molecule type" value="Genomic_DNA"/>
</dbReference>